<feature type="transmembrane region" description="Helical" evidence="1">
    <location>
        <begin position="108"/>
        <end position="129"/>
    </location>
</feature>
<evidence type="ECO:0000256" key="1">
    <source>
        <dbReference type="SAM" id="Phobius"/>
    </source>
</evidence>
<feature type="transmembrane region" description="Helical" evidence="1">
    <location>
        <begin position="397"/>
        <end position="414"/>
    </location>
</feature>
<feature type="transmembrane region" description="Helical" evidence="1">
    <location>
        <begin position="161"/>
        <end position="180"/>
    </location>
</feature>
<keyword evidence="1" id="KW-0812">Transmembrane</keyword>
<feature type="transmembrane region" description="Helical" evidence="1">
    <location>
        <begin position="335"/>
        <end position="352"/>
    </location>
</feature>
<comment type="caution">
    <text evidence="2">The sequence shown here is derived from an EMBL/GenBank/DDBJ whole genome shotgun (WGS) entry which is preliminary data.</text>
</comment>
<proteinExistence type="predicted"/>
<keyword evidence="1" id="KW-0472">Membrane</keyword>
<feature type="transmembrane region" description="Helical" evidence="1">
    <location>
        <begin position="186"/>
        <end position="203"/>
    </location>
</feature>
<evidence type="ECO:0008006" key="4">
    <source>
        <dbReference type="Google" id="ProtNLM"/>
    </source>
</evidence>
<feature type="transmembrane region" description="Helical" evidence="1">
    <location>
        <begin position="21"/>
        <end position="43"/>
    </location>
</feature>
<sequence length="416" mass="43851">MVDLGVRTRVPGRRRFGGIFSGDYGTFYALFGFGFLFTAFFNLDKWHRILFGQSTADFPAVLGLFAIGLAFAWRVLLRRGFVWAEPAELTWLDFADADRRRVVGARLLVVWSAVVLAAGYVLALVVAAGGGGRDVWTAGVALVVACAVLIFATARRTALRVDVAGPLLLAVTGLVIAAAALGPLTVQYVAGGVLLVACGLALGGEPVTAAGRMTLVEGWNVRLLRTVAVTFMDPMLVLPESAPVGRLSLRRPTALRLAWAGFLGRTRYLGAAALLAIGVAVARVAVPTLPAAALVGLAAFVALVPFGGGLGVLWHNPGRRRWLATSNLELRVTHGLLLAVLGLAWSALLAAVNLLMGAVIPAVGWLAVPLAVLAVLRAVTRKDMDYTDGRGFSMSRQFVRGVDVLVIGILVLSVKG</sequence>
<name>A0ABW5GDB2_9PSEU</name>
<evidence type="ECO:0000313" key="2">
    <source>
        <dbReference type="EMBL" id="MFD2458300.1"/>
    </source>
</evidence>
<protein>
    <recommendedName>
        <fullName evidence="4">Prenyltransferase</fullName>
    </recommendedName>
</protein>
<feature type="transmembrane region" description="Helical" evidence="1">
    <location>
        <begin position="292"/>
        <end position="314"/>
    </location>
</feature>
<accession>A0ABW5GDB2</accession>
<feature type="transmembrane region" description="Helical" evidence="1">
    <location>
        <begin position="268"/>
        <end position="286"/>
    </location>
</feature>
<feature type="transmembrane region" description="Helical" evidence="1">
    <location>
        <begin position="58"/>
        <end position="77"/>
    </location>
</feature>
<dbReference type="EMBL" id="JBHUKU010000003">
    <property type="protein sequence ID" value="MFD2458300.1"/>
    <property type="molecule type" value="Genomic_DNA"/>
</dbReference>
<keyword evidence="1" id="KW-1133">Transmembrane helix</keyword>
<feature type="transmembrane region" description="Helical" evidence="1">
    <location>
        <begin position="358"/>
        <end position="376"/>
    </location>
</feature>
<keyword evidence="3" id="KW-1185">Reference proteome</keyword>
<evidence type="ECO:0000313" key="3">
    <source>
        <dbReference type="Proteomes" id="UP001597419"/>
    </source>
</evidence>
<organism evidence="2 3">
    <name type="scientific">Amycolatopsis samaneae</name>
    <dbReference type="NCBI Taxonomy" id="664691"/>
    <lineage>
        <taxon>Bacteria</taxon>
        <taxon>Bacillati</taxon>
        <taxon>Actinomycetota</taxon>
        <taxon>Actinomycetes</taxon>
        <taxon>Pseudonocardiales</taxon>
        <taxon>Pseudonocardiaceae</taxon>
        <taxon>Amycolatopsis</taxon>
    </lineage>
</organism>
<dbReference type="RefSeq" id="WP_345394986.1">
    <property type="nucleotide sequence ID" value="NZ_BAABHG010000007.1"/>
</dbReference>
<dbReference type="Proteomes" id="UP001597419">
    <property type="component" value="Unassembled WGS sequence"/>
</dbReference>
<feature type="transmembrane region" description="Helical" evidence="1">
    <location>
        <begin position="135"/>
        <end position="154"/>
    </location>
</feature>
<gene>
    <name evidence="2" type="ORF">ACFSYJ_06815</name>
</gene>
<reference evidence="3" key="1">
    <citation type="journal article" date="2019" name="Int. J. Syst. Evol. Microbiol.">
        <title>The Global Catalogue of Microorganisms (GCM) 10K type strain sequencing project: providing services to taxonomists for standard genome sequencing and annotation.</title>
        <authorList>
            <consortium name="The Broad Institute Genomics Platform"/>
            <consortium name="The Broad Institute Genome Sequencing Center for Infectious Disease"/>
            <person name="Wu L."/>
            <person name="Ma J."/>
        </authorList>
    </citation>
    <scope>NUCLEOTIDE SEQUENCE [LARGE SCALE GENOMIC DNA]</scope>
    <source>
        <strain evidence="3">CGMCC 4.7643</strain>
    </source>
</reference>